<dbReference type="AlphaFoldDB" id="A0A897N3A5"/>
<sequence>MNINTGPGVRGPGCRLDGQPGKTTPDGPASMDDRPPSRSVQPAGEPFEARWARSIQRTVIVITH</sequence>
<dbReference type="Proteomes" id="UP000662973">
    <property type="component" value="Chromosome"/>
</dbReference>
<accession>A0A897N3A5</accession>
<gene>
    <name evidence="2" type="ORF">HSR122_0050</name>
</gene>
<evidence type="ECO:0000313" key="3">
    <source>
        <dbReference type="Proteomes" id="UP000662973"/>
    </source>
</evidence>
<name>A0A897N3A5_9EURY</name>
<organism evidence="2 3">
    <name type="scientific">Halapricum desulfuricans</name>
    <dbReference type="NCBI Taxonomy" id="2841257"/>
    <lineage>
        <taxon>Archaea</taxon>
        <taxon>Methanobacteriati</taxon>
        <taxon>Methanobacteriota</taxon>
        <taxon>Stenosarchaea group</taxon>
        <taxon>Halobacteria</taxon>
        <taxon>Halobacteriales</taxon>
        <taxon>Haloarculaceae</taxon>
        <taxon>Halapricum</taxon>
    </lineage>
</organism>
<reference evidence="2 3" key="1">
    <citation type="submission" date="2020-11" db="EMBL/GenBank/DDBJ databases">
        <title>Carbohydrate-dependent, anaerobic sulfur respiration: A novel catabolism in halophilic archaea.</title>
        <authorList>
            <person name="Sorokin D.Y."/>
            <person name="Messina E."/>
            <person name="Smedile F."/>
            <person name="La Cono V."/>
            <person name="Hallsworth J.E."/>
            <person name="Yakimov M.M."/>
        </authorList>
    </citation>
    <scope>NUCLEOTIDE SEQUENCE [LARGE SCALE GENOMIC DNA]</scope>
    <source>
        <strain evidence="2 3">HSR12-2</strain>
    </source>
</reference>
<protein>
    <submittedName>
        <fullName evidence="2">Uncharacterized protein</fullName>
    </submittedName>
</protein>
<dbReference type="KEGG" id="hds:HSR122_0050"/>
<proteinExistence type="predicted"/>
<feature type="region of interest" description="Disordered" evidence="1">
    <location>
        <begin position="1"/>
        <end position="46"/>
    </location>
</feature>
<evidence type="ECO:0000313" key="2">
    <source>
        <dbReference type="EMBL" id="QSG07472.1"/>
    </source>
</evidence>
<evidence type="ECO:0000256" key="1">
    <source>
        <dbReference type="SAM" id="MobiDB-lite"/>
    </source>
</evidence>
<dbReference type="EMBL" id="CP064788">
    <property type="protein sequence ID" value="QSG07472.1"/>
    <property type="molecule type" value="Genomic_DNA"/>
</dbReference>
<keyword evidence="3" id="KW-1185">Reference proteome</keyword>